<reference evidence="2 3" key="2">
    <citation type="journal article" date="2013" name="PLoS ONE">
        <title>INDIGO - INtegrated Data Warehouse of MIcrobial GenOmes with Examples from the Red Sea Extremophiles.</title>
        <authorList>
            <person name="Alam I."/>
            <person name="Antunes A."/>
            <person name="Kamau A.A."/>
            <person name="Ba Alawi W."/>
            <person name="Kalkatawi M."/>
            <person name="Stingl U."/>
            <person name="Bajic V.B."/>
        </authorList>
    </citation>
    <scope>NUCLEOTIDE SEQUENCE [LARGE SCALE GENOMIC DNA]</scope>
    <source>
        <strain evidence="2 3">SSD-17B</strain>
    </source>
</reference>
<keyword evidence="3" id="KW-1185">Reference proteome</keyword>
<name>U2DZX0_9MOLU</name>
<organism evidence="2 3">
    <name type="scientific">Haloplasma contractile SSD-17B</name>
    <dbReference type="NCBI Taxonomy" id="1033810"/>
    <lineage>
        <taxon>Bacteria</taxon>
        <taxon>Bacillati</taxon>
        <taxon>Mycoplasmatota</taxon>
        <taxon>Mollicutes</taxon>
        <taxon>Haloplasmatales</taxon>
        <taxon>Haloplasmataceae</taxon>
        <taxon>Haloplasma</taxon>
    </lineage>
</organism>
<dbReference type="EMBL" id="AFNU02000001">
    <property type="protein sequence ID" value="ERJ13732.1"/>
    <property type="molecule type" value="Genomic_DNA"/>
</dbReference>
<gene>
    <name evidence="2" type="ORF">HLPCO_000398</name>
</gene>
<accession>U2DZX0</accession>
<protein>
    <submittedName>
        <fullName evidence="2">Uncharacterized protein</fullName>
    </submittedName>
</protein>
<dbReference type="AlphaFoldDB" id="U2DZX0"/>
<feature type="region of interest" description="Disordered" evidence="1">
    <location>
        <begin position="1"/>
        <end position="38"/>
    </location>
</feature>
<evidence type="ECO:0000313" key="3">
    <source>
        <dbReference type="Proteomes" id="UP000005707"/>
    </source>
</evidence>
<evidence type="ECO:0000256" key="1">
    <source>
        <dbReference type="SAM" id="MobiDB-lite"/>
    </source>
</evidence>
<sequence>MRNNNDRPKLNRKSDLEQESRQYNQEFARANATIRNQNPYDQEFAVETEGTLRNTRNANTRDQDAETESMIRNTRNANTRGRRQDDALNLEFAKDNDFKNLKRDKDNVEFAKDNDFKKLDKKDNVEFAKDNDFKKLDKKDNVEFANDNNFEDCDDCDDCKEDDCDCE</sequence>
<reference evidence="2 3" key="1">
    <citation type="journal article" date="2011" name="J. Bacteriol.">
        <title>Genome sequence of Haloplasma contractile, an unusual contractile bacterium from a deep-sea anoxic brine lake.</title>
        <authorList>
            <person name="Antunes A."/>
            <person name="Alam I."/>
            <person name="El Dorry H."/>
            <person name="Siam R."/>
            <person name="Robertson A."/>
            <person name="Bajic V.B."/>
            <person name="Stingl U."/>
        </authorList>
    </citation>
    <scope>NUCLEOTIDE SEQUENCE [LARGE SCALE GENOMIC DNA]</scope>
    <source>
        <strain evidence="2 3">SSD-17B</strain>
    </source>
</reference>
<dbReference type="Proteomes" id="UP000005707">
    <property type="component" value="Unassembled WGS sequence"/>
</dbReference>
<feature type="region of interest" description="Disordered" evidence="1">
    <location>
        <begin position="55"/>
        <end position="84"/>
    </location>
</feature>
<comment type="caution">
    <text evidence="2">The sequence shown here is derived from an EMBL/GenBank/DDBJ whole genome shotgun (WGS) entry which is preliminary data.</text>
</comment>
<evidence type="ECO:0000313" key="2">
    <source>
        <dbReference type="EMBL" id="ERJ13732.1"/>
    </source>
</evidence>
<dbReference type="RefSeq" id="WP_008826162.1">
    <property type="nucleotide sequence ID" value="NZ_AFNU02000001.1"/>
</dbReference>
<proteinExistence type="predicted"/>
<dbReference type="STRING" id="1033810.HLPCO_000398"/>
<feature type="compositionally biased region" description="Basic and acidic residues" evidence="1">
    <location>
        <begin position="1"/>
        <end position="20"/>
    </location>
</feature>
<dbReference type="InParanoid" id="U2DZX0"/>